<evidence type="ECO:0000313" key="1">
    <source>
        <dbReference type="EMBL" id="GAG42462.1"/>
    </source>
</evidence>
<accession>X0Y599</accession>
<gene>
    <name evidence="1" type="ORF">S01H1_84468</name>
</gene>
<organism evidence="1">
    <name type="scientific">marine sediment metagenome</name>
    <dbReference type="NCBI Taxonomy" id="412755"/>
    <lineage>
        <taxon>unclassified sequences</taxon>
        <taxon>metagenomes</taxon>
        <taxon>ecological metagenomes</taxon>
    </lineage>
</organism>
<dbReference type="AlphaFoldDB" id="X0Y599"/>
<name>X0Y599_9ZZZZ</name>
<comment type="caution">
    <text evidence="1">The sequence shown here is derived from an EMBL/GenBank/DDBJ whole genome shotgun (WGS) entry which is preliminary data.</text>
</comment>
<protein>
    <submittedName>
        <fullName evidence="1">Uncharacterized protein</fullName>
    </submittedName>
</protein>
<proteinExistence type="predicted"/>
<feature type="non-terminal residue" evidence="1">
    <location>
        <position position="1"/>
    </location>
</feature>
<dbReference type="EMBL" id="BARS01057674">
    <property type="protein sequence ID" value="GAG42462.1"/>
    <property type="molecule type" value="Genomic_DNA"/>
</dbReference>
<reference evidence="1" key="1">
    <citation type="journal article" date="2014" name="Front. Microbiol.">
        <title>High frequency of phylogenetically diverse reductive dehalogenase-homologous genes in deep subseafloor sedimentary metagenomes.</title>
        <authorList>
            <person name="Kawai M."/>
            <person name="Futagami T."/>
            <person name="Toyoda A."/>
            <person name="Takaki Y."/>
            <person name="Nishi S."/>
            <person name="Hori S."/>
            <person name="Arai W."/>
            <person name="Tsubouchi T."/>
            <person name="Morono Y."/>
            <person name="Uchiyama I."/>
            <person name="Ito T."/>
            <person name="Fujiyama A."/>
            <person name="Inagaki F."/>
            <person name="Takami H."/>
        </authorList>
    </citation>
    <scope>NUCLEOTIDE SEQUENCE</scope>
    <source>
        <strain evidence="1">Expedition CK06-06</strain>
    </source>
</reference>
<sequence>NMEHVMNHLKEIGQPYGKGILPRTDDVLARAINLSVGVVDAGLGSAFGININSSNEEIAAAASRFRDCALERA</sequence>